<evidence type="ECO:0000259" key="5">
    <source>
        <dbReference type="PROSITE" id="PS51741"/>
    </source>
</evidence>
<dbReference type="InterPro" id="IPR031160">
    <property type="entry name" value="F_BAR_dom"/>
</dbReference>
<dbReference type="Proteomes" id="UP000694520">
    <property type="component" value="Chromosome 13"/>
</dbReference>
<dbReference type="InterPro" id="IPR001060">
    <property type="entry name" value="FCH_dom"/>
</dbReference>
<proteinExistence type="predicted"/>
<keyword evidence="2 3" id="KW-0175">Coiled coil</keyword>
<dbReference type="GO" id="GO:0097320">
    <property type="term" value="P:plasma membrane tubulation"/>
    <property type="evidence" value="ECO:0007669"/>
    <property type="project" value="TreeGrafter"/>
</dbReference>
<evidence type="ECO:0000313" key="7">
    <source>
        <dbReference type="Proteomes" id="UP000694520"/>
    </source>
</evidence>
<keyword evidence="7" id="KW-1185">Reference proteome</keyword>
<dbReference type="FunFam" id="2.30.30.40:FF:000532">
    <property type="entry name" value="Protein kinase C and casein kinase substrate in neurons protein 2"/>
    <property type="match status" value="1"/>
</dbReference>
<dbReference type="SUPFAM" id="SSF103657">
    <property type="entry name" value="BAR/IMD domain-like"/>
    <property type="match status" value="1"/>
</dbReference>
<dbReference type="InterPro" id="IPR027267">
    <property type="entry name" value="AH/BAR_dom_sf"/>
</dbReference>
<dbReference type="PANTHER" id="PTHR23065:SF18">
    <property type="entry name" value="PROTEIN KINASE C AND CASEIN KINASE SUBSTRATE IN NEURONS PROTEIN 3"/>
    <property type="match status" value="1"/>
</dbReference>
<dbReference type="GO" id="GO:0005543">
    <property type="term" value="F:phospholipid binding"/>
    <property type="evidence" value="ECO:0007669"/>
    <property type="project" value="TreeGrafter"/>
</dbReference>
<evidence type="ECO:0000256" key="3">
    <source>
        <dbReference type="PROSITE-ProRule" id="PRU01077"/>
    </source>
</evidence>
<dbReference type="PANTHER" id="PTHR23065">
    <property type="entry name" value="PROLINE-SERINE-THREONINE PHOSPHATASE INTERACTING PROTEIN 1"/>
    <property type="match status" value="1"/>
</dbReference>
<accession>A0A8B9XQ50</accession>
<reference evidence="6" key="2">
    <citation type="submission" date="2025-08" db="UniProtKB">
        <authorList>
            <consortium name="Ensembl"/>
        </authorList>
    </citation>
    <scope>IDENTIFICATION</scope>
</reference>
<dbReference type="PROSITE" id="PS51741">
    <property type="entry name" value="F_BAR"/>
    <property type="match status" value="1"/>
</dbReference>
<evidence type="ECO:0000256" key="1">
    <source>
        <dbReference type="ARBA" id="ARBA00004184"/>
    </source>
</evidence>
<dbReference type="Gene3D" id="2.30.30.40">
    <property type="entry name" value="SH3 Domains"/>
    <property type="match status" value="1"/>
</dbReference>
<dbReference type="SUPFAM" id="SSF50044">
    <property type="entry name" value="SH3-domain"/>
    <property type="match status" value="1"/>
</dbReference>
<feature type="region of interest" description="Disordered" evidence="4">
    <location>
        <begin position="310"/>
        <end position="357"/>
    </location>
</feature>
<feature type="domain" description="F-BAR" evidence="5">
    <location>
        <begin position="10"/>
        <end position="279"/>
    </location>
</feature>
<reference evidence="6" key="3">
    <citation type="submission" date="2025-09" db="UniProtKB">
        <authorList>
            <consortium name="Ensembl"/>
        </authorList>
    </citation>
    <scope>IDENTIFICATION</scope>
</reference>
<dbReference type="SMART" id="SM00055">
    <property type="entry name" value="FCH"/>
    <property type="match status" value="1"/>
</dbReference>
<name>A0A8B9XQ50_BOSMU</name>
<dbReference type="GO" id="GO:0005768">
    <property type="term" value="C:endosome"/>
    <property type="evidence" value="ECO:0007669"/>
    <property type="project" value="TreeGrafter"/>
</dbReference>
<evidence type="ECO:0000256" key="4">
    <source>
        <dbReference type="SAM" id="MobiDB-lite"/>
    </source>
</evidence>
<dbReference type="GO" id="GO:0005886">
    <property type="term" value="C:plasma membrane"/>
    <property type="evidence" value="ECO:0007669"/>
    <property type="project" value="TreeGrafter"/>
</dbReference>
<dbReference type="FunFam" id="1.20.1270.60:FF:000009">
    <property type="entry name" value="Protein kinase C and casein kinase substrate in neurons 2"/>
    <property type="match status" value="1"/>
</dbReference>
<evidence type="ECO:0000313" key="6">
    <source>
        <dbReference type="Ensembl" id="ENSBGRP00000025385.1"/>
    </source>
</evidence>
<organism evidence="6 7">
    <name type="scientific">Bos mutus grunniens</name>
    <name type="common">Wild yak</name>
    <name type="synonym">Bos grunniens</name>
    <dbReference type="NCBI Taxonomy" id="30521"/>
    <lineage>
        <taxon>Eukaryota</taxon>
        <taxon>Metazoa</taxon>
        <taxon>Chordata</taxon>
        <taxon>Craniata</taxon>
        <taxon>Vertebrata</taxon>
        <taxon>Euteleostomi</taxon>
        <taxon>Mammalia</taxon>
        <taxon>Eutheria</taxon>
        <taxon>Laurasiatheria</taxon>
        <taxon>Artiodactyla</taxon>
        <taxon>Ruminantia</taxon>
        <taxon>Pecora</taxon>
        <taxon>Bovidae</taxon>
        <taxon>Bovinae</taxon>
        <taxon>Bos</taxon>
    </lineage>
</organism>
<dbReference type="InterPro" id="IPR036028">
    <property type="entry name" value="SH3-like_dom_sf"/>
</dbReference>
<dbReference type="Gene3D" id="1.20.1270.60">
    <property type="entry name" value="Arfaptin homology (AH) domain/BAR domain"/>
    <property type="match status" value="1"/>
</dbReference>
<feature type="region of interest" description="Disordered" evidence="4">
    <location>
        <begin position="154"/>
        <end position="184"/>
    </location>
</feature>
<comment type="subcellular location">
    <subcellularLocation>
        <location evidence="1">Endomembrane system</location>
        <topology evidence="1">Peripheral membrane protein</topology>
    </subcellularLocation>
</comment>
<reference evidence="6" key="1">
    <citation type="submission" date="2019-05" db="EMBL/GenBank/DDBJ databases">
        <authorList>
            <person name="Zhang S."/>
            <person name="Liu J."/>
        </authorList>
    </citation>
    <scope>NUCLEOTIDE SEQUENCE [LARGE SCALE GENOMIC DNA]</scope>
</reference>
<sequence length="403" mass="46268">MAPEEEAGGEALEGSFWEAGNYRRTVQRVEDGHRLCGTWSAASRSAPIEKAHAQQLADWARKWRGAVEKGPQYGTLEKAWHAFFTAAERLSALHLEVREKLQGQESERVRSWQRGAFHRPVLGGFRESRAAEDGFRKAQKPWLKRLKEVEASKKSYHAARKEEKTAQTRESHAKADSAVSQEQLRKLQERVERCSKEAEKTKTQYEQSLAELHRYTPRYMEDMEQAFESCQAAERQRLLFFKDMLLTLHQHLDLSSSERFHELHRDLHRGIEAASDEEDLRWWRSTHGPGMAMNWPQFEEWSLDTQRTISRKEKGGRSPDEVTLTSIVPTRDGAAPPPQSPRGRHEEEWSDEENPLKAATGVRVRALYDYAGQEADELSFRAGTLEPLSWSFPGCSPSPSPLY</sequence>
<feature type="compositionally biased region" description="Basic and acidic residues" evidence="4">
    <location>
        <begin position="154"/>
        <end position="175"/>
    </location>
</feature>
<dbReference type="AlphaFoldDB" id="A0A8B9XQ50"/>
<dbReference type="GO" id="GO:0030100">
    <property type="term" value="P:regulation of endocytosis"/>
    <property type="evidence" value="ECO:0007669"/>
    <property type="project" value="TreeGrafter"/>
</dbReference>
<feature type="compositionally biased region" description="Basic and acidic residues" evidence="4">
    <location>
        <begin position="310"/>
        <end position="320"/>
    </location>
</feature>
<protein>
    <submittedName>
        <fullName evidence="6">Protein kinase C and casein kinase substrate in neurons 3</fullName>
    </submittedName>
</protein>
<dbReference type="Pfam" id="PF00611">
    <property type="entry name" value="FCH"/>
    <property type="match status" value="1"/>
</dbReference>
<dbReference type="GeneTree" id="ENSGT00950000182973"/>
<evidence type="ECO:0000256" key="2">
    <source>
        <dbReference type="ARBA" id="ARBA00023054"/>
    </source>
</evidence>
<gene>
    <name evidence="6" type="primary">PACSIN3</name>
</gene>
<dbReference type="GO" id="GO:0007010">
    <property type="term" value="P:cytoskeleton organization"/>
    <property type="evidence" value="ECO:0007669"/>
    <property type="project" value="TreeGrafter"/>
</dbReference>
<dbReference type="Ensembl" id="ENSBGRT00000029298.1">
    <property type="protein sequence ID" value="ENSBGRP00000025385.1"/>
    <property type="gene ID" value="ENSBGRG00000015878.1"/>
</dbReference>